<comment type="caution">
    <text evidence="4">The sequence shown here is derived from an EMBL/GenBank/DDBJ whole genome shotgun (WGS) entry which is preliminary data.</text>
</comment>
<evidence type="ECO:0000256" key="1">
    <source>
        <dbReference type="ARBA" id="ARBA00007626"/>
    </source>
</evidence>
<dbReference type="Pfam" id="PF12854">
    <property type="entry name" value="PPR_1"/>
    <property type="match status" value="3"/>
</dbReference>
<dbReference type="Proteomes" id="UP000541444">
    <property type="component" value="Unassembled WGS sequence"/>
</dbReference>
<reference evidence="4 5" key="1">
    <citation type="journal article" date="2020" name="IScience">
        <title>Genome Sequencing of the Endangered Kingdonia uniflora (Circaeasteraceae, Ranunculales) Reveals Potential Mechanisms of Evolutionary Specialization.</title>
        <authorList>
            <person name="Sun Y."/>
            <person name="Deng T."/>
            <person name="Zhang A."/>
            <person name="Moore M.J."/>
            <person name="Landis J.B."/>
            <person name="Lin N."/>
            <person name="Zhang H."/>
            <person name="Zhang X."/>
            <person name="Huang J."/>
            <person name="Zhang X."/>
            <person name="Sun H."/>
            <person name="Wang H."/>
        </authorList>
    </citation>
    <scope>NUCLEOTIDE SEQUENCE [LARGE SCALE GENOMIC DNA]</scope>
    <source>
        <strain evidence="4">TB1705</strain>
        <tissue evidence="4">Leaf</tissue>
    </source>
</reference>
<dbReference type="OrthoDB" id="185373at2759"/>
<feature type="repeat" description="PPR" evidence="3">
    <location>
        <begin position="640"/>
        <end position="674"/>
    </location>
</feature>
<feature type="repeat" description="PPR" evidence="3">
    <location>
        <begin position="123"/>
        <end position="157"/>
    </location>
</feature>
<dbReference type="AlphaFoldDB" id="A0A7J7M516"/>
<dbReference type="EMBL" id="JACGCM010001773">
    <property type="protein sequence ID" value="KAF6149989.1"/>
    <property type="molecule type" value="Genomic_DNA"/>
</dbReference>
<feature type="repeat" description="PPR" evidence="3">
    <location>
        <begin position="363"/>
        <end position="397"/>
    </location>
</feature>
<evidence type="ECO:0000313" key="5">
    <source>
        <dbReference type="Proteomes" id="UP000541444"/>
    </source>
</evidence>
<dbReference type="Pfam" id="PF13041">
    <property type="entry name" value="PPR_2"/>
    <property type="match status" value="7"/>
</dbReference>
<feature type="repeat" description="PPR" evidence="3">
    <location>
        <begin position="193"/>
        <end position="227"/>
    </location>
</feature>
<name>A0A7J7M516_9MAGN</name>
<feature type="repeat" description="PPR" evidence="3">
    <location>
        <begin position="263"/>
        <end position="297"/>
    </location>
</feature>
<dbReference type="PANTHER" id="PTHR47938:SF46">
    <property type="entry name" value="PENTACOTRIPEPTIDE-REPEAT REGION OF PRORP DOMAIN-CONTAINING PROTEIN"/>
    <property type="match status" value="1"/>
</dbReference>
<evidence type="ECO:0000313" key="4">
    <source>
        <dbReference type="EMBL" id="KAF6149989.1"/>
    </source>
</evidence>
<dbReference type="NCBIfam" id="TIGR00756">
    <property type="entry name" value="PPR"/>
    <property type="match status" value="15"/>
</dbReference>
<gene>
    <name evidence="4" type="ORF">GIB67_029354</name>
</gene>
<feature type="repeat" description="PPR" evidence="3">
    <location>
        <begin position="710"/>
        <end position="744"/>
    </location>
</feature>
<dbReference type="GO" id="GO:0003729">
    <property type="term" value="F:mRNA binding"/>
    <property type="evidence" value="ECO:0007669"/>
    <property type="project" value="TreeGrafter"/>
</dbReference>
<feature type="repeat" description="PPR" evidence="3">
    <location>
        <begin position="780"/>
        <end position="814"/>
    </location>
</feature>
<feature type="repeat" description="PPR" evidence="3">
    <location>
        <begin position="158"/>
        <end position="192"/>
    </location>
</feature>
<keyword evidence="5" id="KW-1185">Reference proteome</keyword>
<feature type="repeat" description="PPR" evidence="3">
    <location>
        <begin position="745"/>
        <end position="779"/>
    </location>
</feature>
<dbReference type="PANTHER" id="PTHR47938">
    <property type="entry name" value="RESPIRATORY COMPLEX I CHAPERONE (CIA84), PUTATIVE (AFU_ORTHOLOGUE AFUA_2G06020)-RELATED"/>
    <property type="match status" value="1"/>
</dbReference>
<feature type="repeat" description="PPR" evidence="3">
    <location>
        <begin position="433"/>
        <end position="467"/>
    </location>
</feature>
<protein>
    <recommendedName>
        <fullName evidence="6">Pentatricopeptide repeat-containing protein</fullName>
    </recommendedName>
</protein>
<feature type="repeat" description="PPR" evidence="3">
    <location>
        <begin position="49"/>
        <end position="83"/>
    </location>
</feature>
<sequence length="988" mass="109905">MTQMIKDGFFPLNHNWDSLIQGVCIAGRNPEMGLSVLQDCLKNRGVSPSKVTFSSLIHSFSSIGEMGRAIQVLELMTDGNFRYPICSSICTSVVSGFCKIGKPELGLEFYENAEKVGSLGCLNVVTYTAIVNALCKEGRIEEVCNLVCKMEKEGVVLDGVFYSSWVCGYFRQGFLEEAFRKHKAMVDNGIKPDTVSYTILIDGFSKEGNVEKAIGFLNDMKKDGLEPNLVTYTAIMRGFCRSGKVEEAFAVFKRVGELGIEVDEVTYSTLIDGLCRIGDFDKVFLLLEEMEKNGVRIGTITYNTVINGLCKVGRTAEADEMSYNIRGDKVTYSTLLHGYTLEKNAVGILETKKRVEEAGICMDVSMCNVLIKALFMVKAFEDAYLIFKKMPEMGLLANSVTYCTVIDGYCGVGRIEEALEIFDSYRRIFSITGIACYICIIRGLCENGMLDMSIEVFNELIEKSMVPDTFTCMILIKSIFEERNGAGVLKFLHGIDKLGLEIQGFLCNSSIDFLCKRGCFETAFDVYLMMKRNGFYLTSKSYYSIIKPLIAEGNKLLTQVMLSVYIKDHGMSEALVHKILVNYLIKKGVQQTLPFLDLTKAVGLLGHLPVEVIEGLTKQGRVLDAHKLIAETDGDQLGLDVISYSIMIHELCRSGYLEKALSLCATMIKNGISPNIVTYNSVITGLCQQGCLTDALRLFDSLEKINIKPTIITYGAIIASLSLEGYLKDAKQLLEKMVLKGLTPNTRIYNSLIDGYCKFGSLDEALKVLLVLEKSCFEPDGFTVSAVINGCCRNGDMEAALGFYFEYKRKGVNPDFFGFVYLIRGFCIKGRMEEARSILREMLKIQSFTELINITGSKTETELRSSFLSVLCDQGSIEEALSDLSEVISMVFPRRRGRSMNLKKLNGSEAFGSVPIKSLTSSYMESLDTGNDELQNVDRGLESSDNSTRKSQFFDFNVFYSQIALLCTEGKLDIANTVAKELMLNAER</sequence>
<accession>A0A7J7M516</accession>
<organism evidence="4 5">
    <name type="scientific">Kingdonia uniflora</name>
    <dbReference type="NCBI Taxonomy" id="39325"/>
    <lineage>
        <taxon>Eukaryota</taxon>
        <taxon>Viridiplantae</taxon>
        <taxon>Streptophyta</taxon>
        <taxon>Embryophyta</taxon>
        <taxon>Tracheophyta</taxon>
        <taxon>Spermatophyta</taxon>
        <taxon>Magnoliopsida</taxon>
        <taxon>Ranunculales</taxon>
        <taxon>Circaeasteraceae</taxon>
        <taxon>Kingdonia</taxon>
    </lineage>
</organism>
<feature type="repeat" description="PPR" evidence="3">
    <location>
        <begin position="228"/>
        <end position="262"/>
    </location>
</feature>
<evidence type="ECO:0000256" key="2">
    <source>
        <dbReference type="ARBA" id="ARBA00022737"/>
    </source>
</evidence>
<dbReference type="InterPro" id="IPR002885">
    <property type="entry name" value="PPR_rpt"/>
</dbReference>
<feature type="repeat" description="PPR" evidence="3">
    <location>
        <begin position="815"/>
        <end position="845"/>
    </location>
</feature>
<feature type="repeat" description="PPR" evidence="3">
    <location>
        <begin position="398"/>
        <end position="428"/>
    </location>
</feature>
<comment type="similarity">
    <text evidence="1">Belongs to the PPR family. P subfamily.</text>
</comment>
<evidence type="ECO:0008006" key="6">
    <source>
        <dbReference type="Google" id="ProtNLM"/>
    </source>
</evidence>
<keyword evidence="2" id="KW-0677">Repeat</keyword>
<dbReference type="Gene3D" id="1.25.40.10">
    <property type="entry name" value="Tetratricopeptide repeat domain"/>
    <property type="match status" value="8"/>
</dbReference>
<feature type="repeat" description="PPR" evidence="3">
    <location>
        <begin position="675"/>
        <end position="709"/>
    </location>
</feature>
<dbReference type="InterPro" id="IPR011990">
    <property type="entry name" value="TPR-like_helical_dom_sf"/>
</dbReference>
<dbReference type="Pfam" id="PF01535">
    <property type="entry name" value="PPR"/>
    <property type="match status" value="2"/>
</dbReference>
<evidence type="ECO:0000256" key="3">
    <source>
        <dbReference type="PROSITE-ProRule" id="PRU00708"/>
    </source>
</evidence>
<dbReference type="PROSITE" id="PS51375">
    <property type="entry name" value="PPR"/>
    <property type="match status" value="16"/>
</dbReference>
<feature type="repeat" description="PPR" evidence="3">
    <location>
        <begin position="298"/>
        <end position="332"/>
    </location>
</feature>
<proteinExistence type="inferred from homology"/>